<evidence type="ECO:0000313" key="8">
    <source>
        <dbReference type="Proteomes" id="UP000315673"/>
    </source>
</evidence>
<dbReference type="Pfam" id="PF08281">
    <property type="entry name" value="Sigma70_r4_2"/>
    <property type="match status" value="1"/>
</dbReference>
<dbReference type="OrthoDB" id="9803470at2"/>
<dbReference type="InterPro" id="IPR013325">
    <property type="entry name" value="RNA_pol_sigma_r2"/>
</dbReference>
<evidence type="ECO:0000256" key="2">
    <source>
        <dbReference type="ARBA" id="ARBA00023015"/>
    </source>
</evidence>
<accession>A0A5B8LM82</accession>
<sequence length="204" mass="22981">MGAGNKEHGVRSLAARSNAAERRHVHDLQLIARISDGDVAAFEELYRAYHPGMTRFVANLVRRPTMIAEVVNDTMMVVWEKGGSFNGASKLSTWMFAIAYRKAMRALRRLDEAVEDTQSDKRPALDLTPEEASTQSRSSMLLADAMASLSDDHRTVVTLTYFHEMDYREIAGVMGCPVDTVKTRMFHARRHLRRILGGELADWV</sequence>
<dbReference type="InterPro" id="IPR039425">
    <property type="entry name" value="RNA_pol_sigma-70-like"/>
</dbReference>
<proteinExistence type="inferred from homology"/>
<keyword evidence="3" id="KW-0731">Sigma factor</keyword>
<dbReference type="InterPro" id="IPR013249">
    <property type="entry name" value="RNA_pol_sigma70_r4_t2"/>
</dbReference>
<dbReference type="Pfam" id="PF04542">
    <property type="entry name" value="Sigma70_r2"/>
    <property type="match status" value="1"/>
</dbReference>
<keyword evidence="2" id="KW-0805">Transcription regulation</keyword>
<evidence type="ECO:0000313" key="7">
    <source>
        <dbReference type="EMBL" id="QDZ08765.1"/>
    </source>
</evidence>
<dbReference type="KEGG" id="spai:FPZ24_15900"/>
<dbReference type="EMBL" id="CP042306">
    <property type="protein sequence ID" value="QDZ08765.1"/>
    <property type="molecule type" value="Genomic_DNA"/>
</dbReference>
<dbReference type="NCBIfam" id="TIGR02937">
    <property type="entry name" value="sigma70-ECF"/>
    <property type="match status" value="1"/>
</dbReference>
<dbReference type="AlphaFoldDB" id="A0A5B8LM82"/>
<keyword evidence="8" id="KW-1185">Reference proteome</keyword>
<gene>
    <name evidence="7" type="ORF">FPZ24_15900</name>
</gene>
<feature type="domain" description="RNA polymerase sigma factor 70 region 4 type 2" evidence="6">
    <location>
        <begin position="140"/>
        <end position="192"/>
    </location>
</feature>
<dbReference type="SUPFAM" id="SSF88659">
    <property type="entry name" value="Sigma3 and sigma4 domains of RNA polymerase sigma factors"/>
    <property type="match status" value="1"/>
</dbReference>
<dbReference type="InterPro" id="IPR014284">
    <property type="entry name" value="RNA_pol_sigma-70_dom"/>
</dbReference>
<dbReference type="GO" id="GO:0006352">
    <property type="term" value="P:DNA-templated transcription initiation"/>
    <property type="evidence" value="ECO:0007669"/>
    <property type="project" value="InterPro"/>
</dbReference>
<dbReference type="SUPFAM" id="SSF88946">
    <property type="entry name" value="Sigma2 domain of RNA polymerase sigma factors"/>
    <property type="match status" value="1"/>
</dbReference>
<protein>
    <submittedName>
        <fullName evidence="7">Sigma-70 family RNA polymerase sigma factor</fullName>
    </submittedName>
</protein>
<organism evidence="7 8">
    <name type="scientific">Sphingomonas panacisoli</name>
    <dbReference type="NCBI Taxonomy" id="1813879"/>
    <lineage>
        <taxon>Bacteria</taxon>
        <taxon>Pseudomonadati</taxon>
        <taxon>Pseudomonadota</taxon>
        <taxon>Alphaproteobacteria</taxon>
        <taxon>Sphingomonadales</taxon>
        <taxon>Sphingomonadaceae</taxon>
        <taxon>Sphingomonas</taxon>
    </lineage>
</organism>
<dbReference type="CDD" id="cd06171">
    <property type="entry name" value="Sigma70_r4"/>
    <property type="match status" value="1"/>
</dbReference>
<evidence type="ECO:0000256" key="3">
    <source>
        <dbReference type="ARBA" id="ARBA00023082"/>
    </source>
</evidence>
<dbReference type="PANTHER" id="PTHR43133:SF32">
    <property type="entry name" value="BLR3042 PROTEIN"/>
    <property type="match status" value="1"/>
</dbReference>
<dbReference type="Gene3D" id="1.10.10.10">
    <property type="entry name" value="Winged helix-like DNA-binding domain superfamily/Winged helix DNA-binding domain"/>
    <property type="match status" value="1"/>
</dbReference>
<dbReference type="Gene3D" id="1.10.1740.10">
    <property type="match status" value="1"/>
</dbReference>
<dbReference type="Proteomes" id="UP000315673">
    <property type="component" value="Chromosome"/>
</dbReference>
<dbReference type="InterPro" id="IPR036388">
    <property type="entry name" value="WH-like_DNA-bd_sf"/>
</dbReference>
<evidence type="ECO:0000259" key="5">
    <source>
        <dbReference type="Pfam" id="PF04542"/>
    </source>
</evidence>
<feature type="domain" description="RNA polymerase sigma-70 region 2" evidence="5">
    <location>
        <begin position="45"/>
        <end position="110"/>
    </location>
</feature>
<dbReference type="GO" id="GO:0003677">
    <property type="term" value="F:DNA binding"/>
    <property type="evidence" value="ECO:0007669"/>
    <property type="project" value="InterPro"/>
</dbReference>
<comment type="similarity">
    <text evidence="1">Belongs to the sigma-70 factor family. ECF subfamily.</text>
</comment>
<keyword evidence="4" id="KW-0804">Transcription</keyword>
<dbReference type="InterPro" id="IPR007627">
    <property type="entry name" value="RNA_pol_sigma70_r2"/>
</dbReference>
<name>A0A5B8LM82_9SPHN</name>
<reference evidence="7 8" key="1">
    <citation type="submission" date="2019-07" db="EMBL/GenBank/DDBJ databases">
        <title>Full genome sequence of Sphingomonas sp. 4R-6-7(HKS19).</title>
        <authorList>
            <person name="Im W.-T."/>
        </authorList>
    </citation>
    <scope>NUCLEOTIDE SEQUENCE [LARGE SCALE GENOMIC DNA]</scope>
    <source>
        <strain evidence="7 8">HKS19</strain>
    </source>
</reference>
<dbReference type="InterPro" id="IPR013324">
    <property type="entry name" value="RNA_pol_sigma_r3/r4-like"/>
</dbReference>
<evidence type="ECO:0000259" key="6">
    <source>
        <dbReference type="Pfam" id="PF08281"/>
    </source>
</evidence>
<dbReference type="PANTHER" id="PTHR43133">
    <property type="entry name" value="RNA POLYMERASE ECF-TYPE SIGMA FACTO"/>
    <property type="match status" value="1"/>
</dbReference>
<evidence type="ECO:0000256" key="4">
    <source>
        <dbReference type="ARBA" id="ARBA00023163"/>
    </source>
</evidence>
<evidence type="ECO:0000256" key="1">
    <source>
        <dbReference type="ARBA" id="ARBA00010641"/>
    </source>
</evidence>
<dbReference type="GO" id="GO:0016987">
    <property type="term" value="F:sigma factor activity"/>
    <property type="evidence" value="ECO:0007669"/>
    <property type="project" value="UniProtKB-KW"/>
</dbReference>